<protein>
    <submittedName>
        <fullName evidence="1">Prolyl oligopeptidase family protein</fullName>
    </submittedName>
</protein>
<reference evidence="1" key="1">
    <citation type="submission" date="2024-06" db="EMBL/GenBank/DDBJ databases">
        <title>Complete Genome Sequence of mouse commensal type strain Neisseria musculi.</title>
        <authorList>
            <person name="Thapa E."/>
            <person name="Aluvathingal J."/>
            <person name="Nadendla S."/>
            <person name="Mehta A."/>
            <person name="Tettelin H."/>
            <person name="Weyand N.J."/>
        </authorList>
    </citation>
    <scope>NUCLEOTIDE SEQUENCE</scope>
    <source>
        <strain evidence="1">NW831</strain>
    </source>
</reference>
<keyword evidence="2" id="KW-1185">Reference proteome</keyword>
<dbReference type="Proteomes" id="UP000516412">
    <property type="component" value="Chromosome"/>
</dbReference>
<accession>A0ACD0ZIM0</accession>
<evidence type="ECO:0000313" key="1">
    <source>
        <dbReference type="EMBL" id="QNT57889.2"/>
    </source>
</evidence>
<dbReference type="EMBL" id="CP060414">
    <property type="protein sequence ID" value="QNT57889.2"/>
    <property type="molecule type" value="Genomic_DNA"/>
</dbReference>
<gene>
    <name evidence="1" type="ORF">H7A79_1697</name>
</gene>
<organism evidence="1 2">
    <name type="scientific">Neisseria musculi</name>
    <dbReference type="NCBI Taxonomy" id="1815583"/>
    <lineage>
        <taxon>Bacteria</taxon>
        <taxon>Pseudomonadati</taxon>
        <taxon>Pseudomonadota</taxon>
        <taxon>Betaproteobacteria</taxon>
        <taxon>Neisseriales</taxon>
        <taxon>Neisseriaceae</taxon>
        <taxon>Neisseria</taxon>
    </lineage>
</organism>
<name>A0ACD0ZIM0_9NEIS</name>
<sequence length="443" mass="47261">MVHHALPVFLKVWIMKKITAVLAAAGLVAALSGCQALSSVFPAEHAAAADPVQEVAAVTEVFGDGQKITAAVVKYAAEISNASLQSEDFAVANRTVTKVYANNAPVTAEQPKNGRYVVLELSKNDEDAVAFGMEGRDIIRRRPELKVTQTGDIADTRGNTIAADGNDRQSKTAVNLVVDDFKQASFADPQTGATVHYNLFVPKNYNPKKTYPLVLFIHDEGIAGSDVKAALQQGLGAVVWASPESQAKNEAFVLAPQFGRQTANGKTAAANDADAVINLIKHLQTRYSIDTARRYATGQAEGGMAVMAMGGKHPDFFAASYIVAAQWDAVKAALPAKGKMWMMVAEGDEKAYPGMNVVAGVLEKGGAKVVRTIWSGLSAAAEFDAEARAVGSQNADINYTVLQKGTVVPAGQTDSSAANHTHTWRIAYTIEGIRDWLFEQRKP</sequence>
<evidence type="ECO:0000313" key="2">
    <source>
        <dbReference type="Proteomes" id="UP000516412"/>
    </source>
</evidence>
<proteinExistence type="predicted"/>